<gene>
    <name evidence="2" type="ORF">GCM10011369_32150</name>
</gene>
<reference evidence="3" key="1">
    <citation type="journal article" date="2019" name="Int. J. Syst. Evol. Microbiol.">
        <title>The Global Catalogue of Microorganisms (GCM) 10K type strain sequencing project: providing services to taxonomists for standard genome sequencing and annotation.</title>
        <authorList>
            <consortium name="The Broad Institute Genomics Platform"/>
            <consortium name="The Broad Institute Genome Sequencing Center for Infectious Disease"/>
            <person name="Wu L."/>
            <person name="Ma J."/>
        </authorList>
    </citation>
    <scope>NUCLEOTIDE SEQUENCE [LARGE SCALE GENOMIC DNA]</scope>
    <source>
        <strain evidence="3">CGMCC 1.10130</strain>
    </source>
</reference>
<protein>
    <recommendedName>
        <fullName evidence="1">NERD domain-containing protein</fullName>
    </recommendedName>
</protein>
<organism evidence="2 3">
    <name type="scientific">Neiella marina</name>
    <dbReference type="NCBI Taxonomy" id="508461"/>
    <lineage>
        <taxon>Bacteria</taxon>
        <taxon>Pseudomonadati</taxon>
        <taxon>Pseudomonadota</taxon>
        <taxon>Gammaproteobacteria</taxon>
        <taxon>Alteromonadales</taxon>
        <taxon>Echinimonadaceae</taxon>
        <taxon>Neiella</taxon>
    </lineage>
</organism>
<dbReference type="PROSITE" id="PS50965">
    <property type="entry name" value="NERD"/>
    <property type="match status" value="1"/>
</dbReference>
<keyword evidence="3" id="KW-1185">Reference proteome</keyword>
<accession>A0A8J2U913</accession>
<dbReference type="Pfam" id="PF08378">
    <property type="entry name" value="NERD"/>
    <property type="match status" value="1"/>
</dbReference>
<dbReference type="EMBL" id="BMDX01000022">
    <property type="protein sequence ID" value="GGA87640.1"/>
    <property type="molecule type" value="Genomic_DNA"/>
</dbReference>
<dbReference type="InterPro" id="IPR011528">
    <property type="entry name" value="NERD"/>
</dbReference>
<evidence type="ECO:0000313" key="3">
    <source>
        <dbReference type="Proteomes" id="UP000619743"/>
    </source>
</evidence>
<evidence type="ECO:0000313" key="2">
    <source>
        <dbReference type="EMBL" id="GGA87640.1"/>
    </source>
</evidence>
<proteinExistence type="predicted"/>
<dbReference type="Proteomes" id="UP000619743">
    <property type="component" value="Unassembled WGS sequence"/>
</dbReference>
<evidence type="ECO:0000259" key="1">
    <source>
        <dbReference type="PROSITE" id="PS50965"/>
    </source>
</evidence>
<comment type="caution">
    <text evidence="2">The sequence shown here is derived from an EMBL/GenBank/DDBJ whole genome shotgun (WGS) entry which is preliminary data.</text>
</comment>
<feature type="domain" description="NERD" evidence="1">
    <location>
        <begin position="1"/>
        <end position="111"/>
    </location>
</feature>
<dbReference type="AlphaFoldDB" id="A0A8J2U913"/>
<sequence length="173" mass="19919">MKRALAKHLPPERYTILHDVTLPLEDGGTTQIDHIVFSPYGIFVIETKNMAGRIYGNQHQSMWTQRIGGQSFRFQNPLRQNYKHTKALAMLLNVAHEQFRSVIVFTDAAQLKTKMPSNVGKPAAMALYIKSFSERIIDTDEVKHIAQHLNHVRLERSAKTNRAHINYLEKTRN</sequence>
<name>A0A8J2U913_9GAMM</name>